<dbReference type="InterPro" id="IPR016024">
    <property type="entry name" value="ARM-type_fold"/>
</dbReference>
<feature type="domain" description="DUF4042" evidence="1">
    <location>
        <begin position="390"/>
        <end position="572"/>
    </location>
</feature>
<dbReference type="InterPro" id="IPR052107">
    <property type="entry name" value="HEAT6"/>
</dbReference>
<name>A0A1U7ZDV7_NELNU</name>
<dbReference type="PANTHER" id="PTHR13366:SF0">
    <property type="entry name" value="HEAT REPEAT-CONTAINING PROTEIN 6"/>
    <property type="match status" value="1"/>
</dbReference>
<dbReference type="GeneID" id="104593042"/>
<dbReference type="RefSeq" id="XP_010250994.1">
    <property type="nucleotide sequence ID" value="XM_010252692.2"/>
</dbReference>
<dbReference type="OrthoDB" id="422637at2759"/>
<protein>
    <submittedName>
        <fullName evidence="3">HEAT repeat-containing protein 6 isoform X1</fullName>
    </submittedName>
</protein>
<dbReference type="PANTHER" id="PTHR13366">
    <property type="entry name" value="MALARIA ANTIGEN-RELATED"/>
    <property type="match status" value="1"/>
</dbReference>
<dbReference type="KEGG" id="nnu:104593042"/>
<evidence type="ECO:0000313" key="3">
    <source>
        <dbReference type="RefSeq" id="XP_010250994.1"/>
    </source>
</evidence>
<dbReference type="Proteomes" id="UP000189703">
    <property type="component" value="Unplaced"/>
</dbReference>
<evidence type="ECO:0000313" key="2">
    <source>
        <dbReference type="Proteomes" id="UP000189703"/>
    </source>
</evidence>
<dbReference type="Gene3D" id="1.25.10.10">
    <property type="entry name" value="Leucine-rich Repeat Variant"/>
    <property type="match status" value="2"/>
</dbReference>
<gene>
    <name evidence="3" type="primary">LOC104593042</name>
</gene>
<sequence length="1207" mass="133627">MAASSSLRSWRTAFLTLRDETLTFPPRTSLLSLLHHFIFSHSDSLVVAAPELPLHEVTSDVMFLVELVATTSESEDVDTLFLQTLHLIHEVSRHVSLEMNSSSWALTLGFLRNVVHFFFNKVDAEKAFLENSSGTKVTMQVLEILRYFANAYGRKCSPLETTQLVRLLLHVVVSCHTVLLSLAHSFGNQPQTTDNRIVLKSNNLWEVEITAFVMIADAFLRLGSSVQVDMWQSALEVLRKVMDVLPFKSIQMESNVMSRFFTSLLRCLHLVLSDPKGSLSEHVASFVAALRIFFIYGLTNRPALICPGSRCKKEITSTNHLSETKKIGCSRYRPPHLRKKEGINLQSHKDWDSPSLSDNEFSMAGFTSSDSEHSDNDGQLKDVDYFRSSKARVAAIICIQDICQADPKSLIAHWTMVLPTNDVLQPRKHEATLMTCLLFDPVLKVRLASASTLAVMLDRPSSVFLQVAEYKESTRCGSFTPLSSSLGQILMQLHTGILYLLQRETHSGLLASVFKVLLLLISATPYARLPGVLLPAVISFLRTQILEGFKIDQTGLLAIALNCLGAAFSTSPPSFQVKEMLQEEISKGFLDDEGKKGVLLAILKFSERDMHPTVSFEALQTLRSVSHNYPNIVAACWEHVSAVIFGLLGVGALDILTSDTQIRPSKPDFGSGVGSLGEKFITCAVKVLDECLRAISGFKGTEDLLGDRLETPFMSDCTRTKRISSAPKFGLECLEVSKGNLTENSSGSKQWCEALEKHLPLILFHSSPMVRATSITCFAGITSSVFFSLTKEKQNFIISSSISAALNDEAPQVKSSACRAIGVIACFPQISYSTKILNEFIHAVEINIRDPLVSVRITASWALANICDSFRHRASDLNLQRCSAGKHVDPDSDLFSMNIILLAECALRLTKDGDKIKSNAVRALGSLSRFVNFSHLSSAKDEPVCMGSPLTTNINELLHSSNDSKASHGSLPSGNLSDITYMQHNQWLDTMVQAFLSCVATGNVKVQWNVCHAFSNLFLNETLRLQDMAWAPSVFNILLLLLRDSSNFKVKIHAAAALAVPASRLDYGRSFSDVVQGLEHMIESLNSYQFSTPSDFKYKAALEKQLTSTTLHVLELASCSDHESLKDFLVKKASFLEAWLKSLCSSLEEARNQPGMEASPIEMDTSISSKQKKDMICKTVRSLVEVYECSHNQGIAQRFQKLIDNEP</sequence>
<reference evidence="3" key="1">
    <citation type="submission" date="2025-08" db="UniProtKB">
        <authorList>
            <consortium name="RefSeq"/>
        </authorList>
    </citation>
    <scope>IDENTIFICATION</scope>
</reference>
<dbReference type="Pfam" id="PF13251">
    <property type="entry name" value="DUF4042"/>
    <property type="match status" value="1"/>
</dbReference>
<accession>A0A1U7ZDV7</accession>
<dbReference type="OMA" id="NIWDMEI"/>
<dbReference type="InterPro" id="IPR011989">
    <property type="entry name" value="ARM-like"/>
</dbReference>
<dbReference type="AlphaFoldDB" id="A0A1U7ZDV7"/>
<organism evidence="2 3">
    <name type="scientific">Nelumbo nucifera</name>
    <name type="common">Sacred lotus</name>
    <dbReference type="NCBI Taxonomy" id="4432"/>
    <lineage>
        <taxon>Eukaryota</taxon>
        <taxon>Viridiplantae</taxon>
        <taxon>Streptophyta</taxon>
        <taxon>Embryophyta</taxon>
        <taxon>Tracheophyta</taxon>
        <taxon>Spermatophyta</taxon>
        <taxon>Magnoliopsida</taxon>
        <taxon>Proteales</taxon>
        <taxon>Nelumbonaceae</taxon>
        <taxon>Nelumbo</taxon>
    </lineage>
</organism>
<keyword evidence="2" id="KW-1185">Reference proteome</keyword>
<dbReference type="eggNOG" id="KOG4535">
    <property type="taxonomic scope" value="Eukaryota"/>
</dbReference>
<dbReference type="FunCoup" id="A0A1U7ZDV7">
    <property type="interactions" value="3234"/>
</dbReference>
<dbReference type="InParanoid" id="A0A1U7ZDV7"/>
<proteinExistence type="predicted"/>
<dbReference type="InterPro" id="IPR025283">
    <property type="entry name" value="DUF4042"/>
</dbReference>
<evidence type="ECO:0000259" key="1">
    <source>
        <dbReference type="Pfam" id="PF13251"/>
    </source>
</evidence>
<dbReference type="SUPFAM" id="SSF48371">
    <property type="entry name" value="ARM repeat"/>
    <property type="match status" value="2"/>
</dbReference>